<feature type="domain" description="Heterokaryon incompatibility" evidence="2">
    <location>
        <begin position="92"/>
        <end position="262"/>
    </location>
</feature>
<feature type="compositionally biased region" description="Low complexity" evidence="1">
    <location>
        <begin position="7"/>
        <end position="19"/>
    </location>
</feature>
<evidence type="ECO:0000313" key="4">
    <source>
        <dbReference type="Proteomes" id="UP000799424"/>
    </source>
</evidence>
<evidence type="ECO:0000313" key="3">
    <source>
        <dbReference type="EMBL" id="KAF2825100.1"/>
    </source>
</evidence>
<protein>
    <submittedName>
        <fullName evidence="3">HET-domain-containing protein</fullName>
    </submittedName>
</protein>
<dbReference type="InterPro" id="IPR052895">
    <property type="entry name" value="HetReg/Transcr_Mod"/>
</dbReference>
<sequence>MSMSSEAATTAAIGSATTSVPGDDSDALFNTGSLAEALPEIESDGPVSVNTGSYQYQNLTDAKSIRLLRVDISGNENSFSLIETDTDSAPPYVAISYVWGDPTTKHFVDLANGNVGITESLHFALRDVIRMLHDNNHTLPGGTDFWKDDTVHLWVDALCIDQSNTQEKTVQVPMMTNIFTTAALVVTYMGPKADNSDQGIALVKRLWDFISDQDDHLEGQYRFPPGYDLGELGLPSEDDSSWYALRQLIRRPWPTRVWILQEFLVNKNIILVCGDCILWEWPNLWIIIGACYDSRLPRKHVTGDGDDDIRGQHAIDCLMKLMFLRSGYQDDCKRFSMTALLYYCNQLGNSNPKDKISALLNLANDRDALNIHVDYSPTTSVKDLYTMTTVKIIEHEKLLDILSSVRIDKGYQDEQLPSWVTDWSGIHWGGPRSSVLLSTDRETQSSSSACGVFAAEVSLDANHAELTTRGMIIDEIVPLASDPPLIHLQYWDAKHWAHVEHTILQTGNTIYKTKDGITDALRRSLTFNLNENREELTTFHDRDYNAWWTHVSSPETALSTEERALAVLFEKSIDDTSAGQGFGVTSKGYICVMQDGMGAGDVIAVLRGGQVPYVLRPVEGGKYEFLGEVYVHGLMNGEALLLGDLTEEIVLI</sequence>
<proteinExistence type="predicted"/>
<gene>
    <name evidence="3" type="ORF">CC86DRAFT_456390</name>
</gene>
<dbReference type="EMBL" id="MU006228">
    <property type="protein sequence ID" value="KAF2825100.1"/>
    <property type="molecule type" value="Genomic_DNA"/>
</dbReference>
<dbReference type="Proteomes" id="UP000799424">
    <property type="component" value="Unassembled WGS sequence"/>
</dbReference>
<accession>A0A6A6ZVL0</accession>
<keyword evidence="4" id="KW-1185">Reference proteome</keyword>
<evidence type="ECO:0000259" key="2">
    <source>
        <dbReference type="Pfam" id="PF06985"/>
    </source>
</evidence>
<dbReference type="AlphaFoldDB" id="A0A6A6ZVL0"/>
<dbReference type="InterPro" id="IPR010730">
    <property type="entry name" value="HET"/>
</dbReference>
<dbReference type="Pfam" id="PF26639">
    <property type="entry name" value="Het-6_barrel"/>
    <property type="match status" value="1"/>
</dbReference>
<feature type="region of interest" description="Disordered" evidence="1">
    <location>
        <begin position="1"/>
        <end position="25"/>
    </location>
</feature>
<organism evidence="3 4">
    <name type="scientific">Ophiobolus disseminans</name>
    <dbReference type="NCBI Taxonomy" id="1469910"/>
    <lineage>
        <taxon>Eukaryota</taxon>
        <taxon>Fungi</taxon>
        <taxon>Dikarya</taxon>
        <taxon>Ascomycota</taxon>
        <taxon>Pezizomycotina</taxon>
        <taxon>Dothideomycetes</taxon>
        <taxon>Pleosporomycetidae</taxon>
        <taxon>Pleosporales</taxon>
        <taxon>Pleosporineae</taxon>
        <taxon>Phaeosphaeriaceae</taxon>
        <taxon>Ophiobolus</taxon>
    </lineage>
</organism>
<name>A0A6A6ZVL0_9PLEO</name>
<dbReference type="OrthoDB" id="2157530at2759"/>
<dbReference type="Pfam" id="PF06985">
    <property type="entry name" value="HET"/>
    <property type="match status" value="1"/>
</dbReference>
<evidence type="ECO:0000256" key="1">
    <source>
        <dbReference type="SAM" id="MobiDB-lite"/>
    </source>
</evidence>
<reference evidence="3" key="1">
    <citation type="journal article" date="2020" name="Stud. Mycol.">
        <title>101 Dothideomycetes genomes: a test case for predicting lifestyles and emergence of pathogens.</title>
        <authorList>
            <person name="Haridas S."/>
            <person name="Albert R."/>
            <person name="Binder M."/>
            <person name="Bloem J."/>
            <person name="Labutti K."/>
            <person name="Salamov A."/>
            <person name="Andreopoulos B."/>
            <person name="Baker S."/>
            <person name="Barry K."/>
            <person name="Bills G."/>
            <person name="Bluhm B."/>
            <person name="Cannon C."/>
            <person name="Castanera R."/>
            <person name="Culley D."/>
            <person name="Daum C."/>
            <person name="Ezra D."/>
            <person name="Gonzalez J."/>
            <person name="Henrissat B."/>
            <person name="Kuo A."/>
            <person name="Liang C."/>
            <person name="Lipzen A."/>
            <person name="Lutzoni F."/>
            <person name="Magnuson J."/>
            <person name="Mondo S."/>
            <person name="Nolan M."/>
            <person name="Ohm R."/>
            <person name="Pangilinan J."/>
            <person name="Park H.-J."/>
            <person name="Ramirez L."/>
            <person name="Alfaro M."/>
            <person name="Sun H."/>
            <person name="Tritt A."/>
            <person name="Yoshinaga Y."/>
            <person name="Zwiers L.-H."/>
            <person name="Turgeon B."/>
            <person name="Goodwin S."/>
            <person name="Spatafora J."/>
            <person name="Crous P."/>
            <person name="Grigoriev I."/>
        </authorList>
    </citation>
    <scope>NUCLEOTIDE SEQUENCE</scope>
    <source>
        <strain evidence="3">CBS 113818</strain>
    </source>
</reference>
<dbReference type="PANTHER" id="PTHR24148">
    <property type="entry name" value="ANKYRIN REPEAT DOMAIN-CONTAINING PROTEIN 39 HOMOLOG-RELATED"/>
    <property type="match status" value="1"/>
</dbReference>
<dbReference type="PANTHER" id="PTHR24148:SF73">
    <property type="entry name" value="HET DOMAIN PROTEIN (AFU_ORTHOLOGUE AFUA_8G01020)"/>
    <property type="match status" value="1"/>
</dbReference>